<keyword evidence="2" id="KW-0808">Transferase</keyword>
<sequence length="282" mass="30572">MADEPTVSNPSSDPSAGAGSPGMARINAQVPHSARIWNYLLGGKDNFAVDREAGERVSAVFPGMVDVARHSRYMLARVVRHLAGEAGIRQFLDIGTGLPTVDNTHEVAQRVAPDSRIVYVDNDPLVLVHARALLTSTPEGATDYIESDVRDPEHILRAAAKTLDLGRPTALMLMGIMGLIDDHDEALSIVRRLMRDLPSGSYLALYDGVDTDPAYVEAMRRHNARGGVVPYTPRSPELITRYFDGLTLLEPGVVPVQRWRPEPAPWGDAPEVACAGGVARKP</sequence>
<dbReference type="PIRSF" id="PIRSF017393">
    <property type="entry name" value="MTase_SAV2177"/>
    <property type="match status" value="1"/>
</dbReference>
<proteinExistence type="predicted"/>
<dbReference type="EMBL" id="BAABAQ010000009">
    <property type="protein sequence ID" value="GAA4198799.1"/>
    <property type="molecule type" value="Genomic_DNA"/>
</dbReference>
<keyword evidence="3" id="KW-1185">Reference proteome</keyword>
<dbReference type="SUPFAM" id="SSF53335">
    <property type="entry name" value="S-adenosyl-L-methionine-dependent methyltransferases"/>
    <property type="match status" value="1"/>
</dbReference>
<feature type="compositionally biased region" description="Low complexity" evidence="1">
    <location>
        <begin position="8"/>
        <end position="24"/>
    </location>
</feature>
<accession>A0ABP8B5P8</accession>
<gene>
    <name evidence="2" type="ORF">GCM10022252_49810</name>
</gene>
<dbReference type="Gene3D" id="3.40.50.150">
    <property type="entry name" value="Vaccinia Virus protein VP39"/>
    <property type="match status" value="1"/>
</dbReference>
<keyword evidence="2" id="KW-0489">Methyltransferase</keyword>
<dbReference type="GO" id="GO:0008168">
    <property type="term" value="F:methyltransferase activity"/>
    <property type="evidence" value="ECO:0007669"/>
    <property type="project" value="UniProtKB-KW"/>
</dbReference>
<dbReference type="InterPro" id="IPR029063">
    <property type="entry name" value="SAM-dependent_MTases_sf"/>
</dbReference>
<evidence type="ECO:0000313" key="2">
    <source>
        <dbReference type="EMBL" id="GAA4198799.1"/>
    </source>
</evidence>
<dbReference type="GO" id="GO:0032259">
    <property type="term" value="P:methylation"/>
    <property type="evidence" value="ECO:0007669"/>
    <property type="project" value="UniProtKB-KW"/>
</dbReference>
<evidence type="ECO:0000256" key="1">
    <source>
        <dbReference type="SAM" id="MobiDB-lite"/>
    </source>
</evidence>
<dbReference type="Proteomes" id="UP001501251">
    <property type="component" value="Unassembled WGS sequence"/>
</dbReference>
<dbReference type="Pfam" id="PF04672">
    <property type="entry name" value="Methyltransf_19"/>
    <property type="match status" value="1"/>
</dbReference>
<organism evidence="2 3">
    <name type="scientific">Streptosporangium oxazolinicum</name>
    <dbReference type="NCBI Taxonomy" id="909287"/>
    <lineage>
        <taxon>Bacteria</taxon>
        <taxon>Bacillati</taxon>
        <taxon>Actinomycetota</taxon>
        <taxon>Actinomycetes</taxon>
        <taxon>Streptosporangiales</taxon>
        <taxon>Streptosporangiaceae</taxon>
        <taxon>Streptosporangium</taxon>
    </lineage>
</organism>
<feature type="region of interest" description="Disordered" evidence="1">
    <location>
        <begin position="1"/>
        <end position="24"/>
    </location>
</feature>
<comment type="caution">
    <text evidence="2">The sequence shown here is derived from an EMBL/GenBank/DDBJ whole genome shotgun (WGS) entry which is preliminary data.</text>
</comment>
<name>A0ABP8B5P8_9ACTN</name>
<dbReference type="InterPro" id="IPR006764">
    <property type="entry name" value="SAM_dep_MeTrfase_SAV2177_type"/>
</dbReference>
<protein>
    <submittedName>
        <fullName evidence="2">SAM-dependent methyltransferase</fullName>
    </submittedName>
</protein>
<reference evidence="3" key="1">
    <citation type="journal article" date="2019" name="Int. J. Syst. Evol. Microbiol.">
        <title>The Global Catalogue of Microorganisms (GCM) 10K type strain sequencing project: providing services to taxonomists for standard genome sequencing and annotation.</title>
        <authorList>
            <consortium name="The Broad Institute Genomics Platform"/>
            <consortium name="The Broad Institute Genome Sequencing Center for Infectious Disease"/>
            <person name="Wu L."/>
            <person name="Ma J."/>
        </authorList>
    </citation>
    <scope>NUCLEOTIDE SEQUENCE [LARGE SCALE GENOMIC DNA]</scope>
    <source>
        <strain evidence="3">JCM 17388</strain>
    </source>
</reference>
<evidence type="ECO:0000313" key="3">
    <source>
        <dbReference type="Proteomes" id="UP001501251"/>
    </source>
</evidence>